<comment type="caution">
    <text evidence="1">The sequence shown here is derived from an EMBL/GenBank/DDBJ whole genome shotgun (WGS) entry which is preliminary data.</text>
</comment>
<proteinExistence type="predicted"/>
<accession>A0A9N9JJ24</accession>
<feature type="non-terminal residue" evidence="1">
    <location>
        <position position="1"/>
    </location>
</feature>
<reference evidence="1" key="1">
    <citation type="submission" date="2021-06" db="EMBL/GenBank/DDBJ databases">
        <authorList>
            <person name="Kallberg Y."/>
            <person name="Tangrot J."/>
            <person name="Rosling A."/>
        </authorList>
    </citation>
    <scope>NUCLEOTIDE SEQUENCE</scope>
    <source>
        <strain evidence="1">MA453B</strain>
    </source>
</reference>
<organism evidence="1 2">
    <name type="scientific">Dentiscutata erythropus</name>
    <dbReference type="NCBI Taxonomy" id="1348616"/>
    <lineage>
        <taxon>Eukaryota</taxon>
        <taxon>Fungi</taxon>
        <taxon>Fungi incertae sedis</taxon>
        <taxon>Mucoromycota</taxon>
        <taxon>Glomeromycotina</taxon>
        <taxon>Glomeromycetes</taxon>
        <taxon>Diversisporales</taxon>
        <taxon>Gigasporaceae</taxon>
        <taxon>Dentiscutata</taxon>
    </lineage>
</organism>
<dbReference type="EMBL" id="CAJVPY010022695">
    <property type="protein sequence ID" value="CAG8783554.1"/>
    <property type="molecule type" value="Genomic_DNA"/>
</dbReference>
<keyword evidence="2" id="KW-1185">Reference proteome</keyword>
<evidence type="ECO:0000313" key="2">
    <source>
        <dbReference type="Proteomes" id="UP000789405"/>
    </source>
</evidence>
<dbReference type="AlphaFoldDB" id="A0A9N9JJ24"/>
<gene>
    <name evidence="1" type="ORF">DERYTH_LOCUS19947</name>
</gene>
<protein>
    <submittedName>
        <fullName evidence="1">16631_t:CDS:1</fullName>
    </submittedName>
</protein>
<evidence type="ECO:0000313" key="1">
    <source>
        <dbReference type="EMBL" id="CAG8783554.1"/>
    </source>
</evidence>
<dbReference type="Proteomes" id="UP000789405">
    <property type="component" value="Unassembled WGS sequence"/>
</dbReference>
<dbReference type="OrthoDB" id="2421546at2759"/>
<sequence>PFAIWDNKSYQNEISQLLEKDVVTFKADIANSDPGKSAIKFNKIGIHFRTLDPSLQNDLEKKLDFFEIIIMHLGNSYYR</sequence>
<name>A0A9N9JJ24_9GLOM</name>